<dbReference type="Gene3D" id="2.60.40.420">
    <property type="entry name" value="Cupredoxins - blue copper proteins"/>
    <property type="match status" value="3"/>
</dbReference>
<reference evidence="11" key="2">
    <citation type="journal article" date="2023" name="IMA Fungus">
        <title>Comparative genomic study of the Penicillium genus elucidates a diverse pangenome and 15 lateral gene transfer events.</title>
        <authorList>
            <person name="Petersen C."/>
            <person name="Sorensen T."/>
            <person name="Nielsen M.R."/>
            <person name="Sondergaard T.E."/>
            <person name="Sorensen J.L."/>
            <person name="Fitzpatrick D.A."/>
            <person name="Frisvad J.C."/>
            <person name="Nielsen K.L."/>
        </authorList>
    </citation>
    <scope>NUCLEOTIDE SEQUENCE</scope>
    <source>
        <strain evidence="11">IBT 29495</strain>
    </source>
</reference>
<evidence type="ECO:0000256" key="2">
    <source>
        <dbReference type="ARBA" id="ARBA00022723"/>
    </source>
</evidence>
<feature type="domain" description="Plastocyanin-like" evidence="10">
    <location>
        <begin position="32"/>
        <end position="142"/>
    </location>
</feature>
<feature type="chain" id="PRO_5040736463" evidence="7">
    <location>
        <begin position="16"/>
        <end position="655"/>
    </location>
</feature>
<name>A0A9W9XUJ2_9EURO</name>
<keyword evidence="5" id="KW-0186">Copper</keyword>
<evidence type="ECO:0000256" key="1">
    <source>
        <dbReference type="ARBA" id="ARBA00010609"/>
    </source>
</evidence>
<proteinExistence type="inferred from homology"/>
<reference evidence="11" key="1">
    <citation type="submission" date="2022-12" db="EMBL/GenBank/DDBJ databases">
        <authorList>
            <person name="Petersen C."/>
        </authorList>
    </citation>
    <scope>NUCLEOTIDE SEQUENCE</scope>
    <source>
        <strain evidence="11">IBT 29495</strain>
    </source>
</reference>
<evidence type="ECO:0000256" key="5">
    <source>
        <dbReference type="ARBA" id="ARBA00023008"/>
    </source>
</evidence>
<evidence type="ECO:0000259" key="9">
    <source>
        <dbReference type="Pfam" id="PF07731"/>
    </source>
</evidence>
<evidence type="ECO:0000256" key="3">
    <source>
        <dbReference type="ARBA" id="ARBA00022729"/>
    </source>
</evidence>
<evidence type="ECO:0000259" key="8">
    <source>
        <dbReference type="Pfam" id="PF00394"/>
    </source>
</evidence>
<feature type="domain" description="Plastocyanin-like" evidence="8">
    <location>
        <begin position="188"/>
        <end position="398"/>
    </location>
</feature>
<evidence type="ECO:0000313" key="11">
    <source>
        <dbReference type="EMBL" id="KAJ5503444.1"/>
    </source>
</evidence>
<dbReference type="InterPro" id="IPR011706">
    <property type="entry name" value="Cu-oxidase_C"/>
</dbReference>
<evidence type="ECO:0000259" key="10">
    <source>
        <dbReference type="Pfam" id="PF07732"/>
    </source>
</evidence>
<accession>A0A9W9XUJ2</accession>
<dbReference type="FunFam" id="2.60.40.420:FF:000036">
    <property type="entry name" value="L-ascorbate oxidase"/>
    <property type="match status" value="1"/>
</dbReference>
<dbReference type="CDD" id="cd13876">
    <property type="entry name" value="CuRO_2_Abr2_like"/>
    <property type="match status" value="1"/>
</dbReference>
<dbReference type="InterPro" id="IPR045087">
    <property type="entry name" value="Cu-oxidase_fam"/>
</dbReference>
<comment type="caution">
    <text evidence="11">The sequence shown here is derived from an EMBL/GenBank/DDBJ whole genome shotgun (WGS) entry which is preliminary data.</text>
</comment>
<dbReference type="PANTHER" id="PTHR11709">
    <property type="entry name" value="MULTI-COPPER OXIDASE"/>
    <property type="match status" value="1"/>
</dbReference>
<keyword evidence="3 7" id="KW-0732">Signal</keyword>
<keyword evidence="2" id="KW-0479">Metal-binding</keyword>
<dbReference type="GO" id="GO:0042440">
    <property type="term" value="P:pigment metabolic process"/>
    <property type="evidence" value="ECO:0007669"/>
    <property type="project" value="UniProtKB-ARBA"/>
</dbReference>
<keyword evidence="4" id="KW-0560">Oxidoreductase</keyword>
<keyword evidence="12" id="KW-1185">Reference proteome</keyword>
<dbReference type="CDD" id="cd13898">
    <property type="entry name" value="CuRO_3_Abr2_like"/>
    <property type="match status" value="1"/>
</dbReference>
<organism evidence="11 12">
    <name type="scientific">Penicillium fimorum</name>
    <dbReference type="NCBI Taxonomy" id="1882269"/>
    <lineage>
        <taxon>Eukaryota</taxon>
        <taxon>Fungi</taxon>
        <taxon>Dikarya</taxon>
        <taxon>Ascomycota</taxon>
        <taxon>Pezizomycotina</taxon>
        <taxon>Eurotiomycetes</taxon>
        <taxon>Eurotiomycetidae</taxon>
        <taxon>Eurotiales</taxon>
        <taxon>Aspergillaceae</taxon>
        <taxon>Penicillium</taxon>
    </lineage>
</organism>
<evidence type="ECO:0000313" key="12">
    <source>
        <dbReference type="Proteomes" id="UP001149954"/>
    </source>
</evidence>
<protein>
    <submittedName>
        <fullName evidence="11">Multicopper oxidase type 2</fullName>
    </submittedName>
</protein>
<feature type="domain" description="Plastocyanin-like" evidence="9">
    <location>
        <begin position="480"/>
        <end position="575"/>
    </location>
</feature>
<dbReference type="InterPro" id="IPR001117">
    <property type="entry name" value="Cu-oxidase_2nd"/>
</dbReference>
<sequence>MRPSIFFCFIGLGAALNFVPPRPTKKFELNLTWGTKAPDGVERQQALINGQFPGPPLIFDEGDNVEVTVNNFLPFNTTMHWHGIEQQGTSWSDGVPGVSQRLIAPGGRFVSKFTATQYGTYWYHSHCAGQIMDGLYGSIYIRFAHTHPHRNLTHLRRELSTYDPDREKLPQTWLAHFQINNAIRDPKLLMISDWFHNTSEELRDIAVSANLDTLSIVRKWAHKDSRCADSILINGKGRVRCVDSAYLTSLTAAPLAPLLQGMNYTAKGCLPVGNTYAQTTFSQHNYTAIPPSMFDQCIATETVEEVIKVDARKGWVSLNLIGSASISVPTVSINNHSLWVYEVDGRYIVPTKVDALTLSNGGRYSVLVKLNNTPGNYLITAANAGLNQKVAGYGTFSYVNGDPSVVGKPSINYGGNSMSTDVIVFDENKIKPLIPSRPSKEADQTYLLTIGRIEKAWKWSLNGDHSYGLSLESEKPMLWDPQSYADSDLVITTKNDTWVDIIFAVFGNASTLQPGHPIHKHSNLVYILGAGMGEFKWTSVAEAQQEIPEMFNLVDPPMRALPALLSPSWLAVRYHVSLLFTLLLSLFFSSENQEAKMYLIVKNPGFSLTSQAFFLHCHIDPHLTGGMALAILDGIDVWPSIPAQYGPKGHWGKAI</sequence>
<dbReference type="Pfam" id="PF00394">
    <property type="entry name" value="Cu-oxidase"/>
    <property type="match status" value="1"/>
</dbReference>
<comment type="similarity">
    <text evidence="1">Belongs to the multicopper oxidase family.</text>
</comment>
<dbReference type="SUPFAM" id="SSF49503">
    <property type="entry name" value="Cupredoxins"/>
    <property type="match status" value="3"/>
</dbReference>
<feature type="signal peptide" evidence="7">
    <location>
        <begin position="1"/>
        <end position="15"/>
    </location>
</feature>
<gene>
    <name evidence="11" type="ORF">N7463_006318</name>
</gene>
<dbReference type="EMBL" id="JAPWDS010000003">
    <property type="protein sequence ID" value="KAJ5503444.1"/>
    <property type="molecule type" value="Genomic_DNA"/>
</dbReference>
<evidence type="ECO:0000256" key="6">
    <source>
        <dbReference type="ARBA" id="ARBA00023180"/>
    </source>
</evidence>
<dbReference type="OrthoDB" id="2121828at2759"/>
<dbReference type="Pfam" id="PF07731">
    <property type="entry name" value="Cu-oxidase_2"/>
    <property type="match status" value="1"/>
</dbReference>
<dbReference type="PANTHER" id="PTHR11709:SF488">
    <property type="entry name" value="LACCASE-RELATED"/>
    <property type="match status" value="1"/>
</dbReference>
<dbReference type="InterPro" id="IPR002355">
    <property type="entry name" value="Cu_oxidase_Cu_BS"/>
</dbReference>
<dbReference type="InterPro" id="IPR011707">
    <property type="entry name" value="Cu-oxidase-like_N"/>
</dbReference>
<dbReference type="GO" id="GO:0052716">
    <property type="term" value="F:hydroquinone:oxygen oxidoreductase activity"/>
    <property type="evidence" value="ECO:0007669"/>
    <property type="project" value="UniProtKB-ARBA"/>
</dbReference>
<keyword evidence="6" id="KW-0325">Glycoprotein</keyword>
<dbReference type="InterPro" id="IPR008972">
    <property type="entry name" value="Cupredoxin"/>
</dbReference>
<evidence type="ECO:0000256" key="7">
    <source>
        <dbReference type="SAM" id="SignalP"/>
    </source>
</evidence>
<dbReference type="CDD" id="cd13850">
    <property type="entry name" value="CuRO_1_Abr2_like"/>
    <property type="match status" value="1"/>
</dbReference>
<dbReference type="PROSITE" id="PS00080">
    <property type="entry name" value="MULTICOPPER_OXIDASE2"/>
    <property type="match status" value="1"/>
</dbReference>
<dbReference type="Proteomes" id="UP001149954">
    <property type="component" value="Unassembled WGS sequence"/>
</dbReference>
<dbReference type="AlphaFoldDB" id="A0A9W9XUJ2"/>
<dbReference type="Pfam" id="PF07732">
    <property type="entry name" value="Cu-oxidase_3"/>
    <property type="match status" value="1"/>
</dbReference>
<evidence type="ECO:0000256" key="4">
    <source>
        <dbReference type="ARBA" id="ARBA00023002"/>
    </source>
</evidence>
<dbReference type="GO" id="GO:0005507">
    <property type="term" value="F:copper ion binding"/>
    <property type="evidence" value="ECO:0007669"/>
    <property type="project" value="InterPro"/>
</dbReference>